<feature type="domain" description="SnoaL-like" evidence="1">
    <location>
        <begin position="23"/>
        <end position="112"/>
    </location>
</feature>
<dbReference type="EMBL" id="QGTX01000001">
    <property type="protein sequence ID" value="PWW23350.1"/>
    <property type="molecule type" value="Genomic_DNA"/>
</dbReference>
<gene>
    <name evidence="2" type="ORF">JD79_02524</name>
</gene>
<sequence length="124" mass="13242">MTVSEQHDPVAAYGAAWLATDEQDRRALLARAWAPDGVYCDPLDLVTGREALAAHIAATQASLAGGRVEVTGEPTRHHDSALFHWRITDASGATVLTGLDVVQFDDAGRIRRLTGFFDDAPAAS</sequence>
<dbReference type="Pfam" id="PF12680">
    <property type="entry name" value="SnoaL_2"/>
    <property type="match status" value="1"/>
</dbReference>
<dbReference type="AlphaFoldDB" id="A0A317QP17"/>
<protein>
    <submittedName>
        <fullName evidence="2">SnoaL-like protein</fullName>
    </submittedName>
</protein>
<dbReference type="Proteomes" id="UP000246661">
    <property type="component" value="Unassembled WGS sequence"/>
</dbReference>
<dbReference type="Gene3D" id="3.10.450.50">
    <property type="match status" value="1"/>
</dbReference>
<organism evidence="2 3">
    <name type="scientific">Geodermatophilus normandii</name>
    <dbReference type="NCBI Taxonomy" id="1137989"/>
    <lineage>
        <taxon>Bacteria</taxon>
        <taxon>Bacillati</taxon>
        <taxon>Actinomycetota</taxon>
        <taxon>Actinomycetes</taxon>
        <taxon>Geodermatophilales</taxon>
        <taxon>Geodermatophilaceae</taxon>
        <taxon>Geodermatophilus</taxon>
    </lineage>
</organism>
<dbReference type="InterPro" id="IPR032710">
    <property type="entry name" value="NTF2-like_dom_sf"/>
</dbReference>
<dbReference type="RefSeq" id="WP_110005773.1">
    <property type="nucleotide sequence ID" value="NZ_QGTX01000001.1"/>
</dbReference>
<evidence type="ECO:0000313" key="2">
    <source>
        <dbReference type="EMBL" id="PWW23350.1"/>
    </source>
</evidence>
<comment type="caution">
    <text evidence="2">The sequence shown here is derived from an EMBL/GenBank/DDBJ whole genome shotgun (WGS) entry which is preliminary data.</text>
</comment>
<dbReference type="InterPro" id="IPR037401">
    <property type="entry name" value="SnoaL-like"/>
</dbReference>
<evidence type="ECO:0000313" key="3">
    <source>
        <dbReference type="Proteomes" id="UP000246661"/>
    </source>
</evidence>
<accession>A0A317QP17</accession>
<dbReference type="SUPFAM" id="SSF54427">
    <property type="entry name" value="NTF2-like"/>
    <property type="match status" value="1"/>
</dbReference>
<keyword evidence="3" id="KW-1185">Reference proteome</keyword>
<evidence type="ECO:0000259" key="1">
    <source>
        <dbReference type="Pfam" id="PF12680"/>
    </source>
</evidence>
<dbReference type="OrthoDB" id="9808719at2"/>
<proteinExistence type="predicted"/>
<reference evidence="3" key="1">
    <citation type="submission" date="2018-05" db="EMBL/GenBank/DDBJ databases">
        <authorList>
            <person name="Klenk H.-P."/>
            <person name="Huntemann M."/>
            <person name="Clum A."/>
            <person name="Pillay M."/>
            <person name="Palaniappan K."/>
            <person name="Varghese N."/>
            <person name="Mikhailova N."/>
            <person name="Stamatis D."/>
            <person name="Reddy T."/>
            <person name="Daum C."/>
            <person name="Shapiro N."/>
            <person name="Ivanova N."/>
            <person name="Kyrpides N."/>
            <person name="Woyke T."/>
        </authorList>
    </citation>
    <scope>NUCLEOTIDE SEQUENCE [LARGE SCALE GENOMIC DNA]</scope>
    <source>
        <strain evidence="3">DSM 45417</strain>
    </source>
</reference>
<name>A0A317QP17_9ACTN</name>